<accession>A6KUC1</accession>
<dbReference type="AlphaFoldDB" id="A6KUC1"/>
<proteinExistence type="predicted"/>
<name>A6KUC1_RAT</name>
<evidence type="ECO:0000313" key="2">
    <source>
        <dbReference type="Proteomes" id="UP000234681"/>
    </source>
</evidence>
<dbReference type="Proteomes" id="UP000234681">
    <property type="component" value="Unassembled WGS sequence"/>
</dbReference>
<reference evidence="2" key="1">
    <citation type="submission" date="2005-06" db="EMBL/GenBank/DDBJ databases">
        <authorList>
            <person name="Mural R.J."/>
            <person name="Li P.W."/>
            <person name="Adams M.D."/>
            <person name="Amanatides P.G."/>
            <person name="Baden-Tillson H."/>
            <person name="Barnstead M."/>
            <person name="Chin S.H."/>
            <person name="Dew I."/>
            <person name="Evans C.A."/>
            <person name="Ferriera S."/>
            <person name="Flanigan M."/>
            <person name="Fosler C."/>
            <person name="Glodek A."/>
            <person name="Gu Z."/>
            <person name="Holt R.A."/>
            <person name="Jennings D."/>
            <person name="Kraft C.L."/>
            <person name="Lu F."/>
            <person name="Nguyen T."/>
            <person name="Nusskern D.R."/>
            <person name="Pfannkoch C.M."/>
            <person name="Sitter C."/>
            <person name="Sutton G.G."/>
            <person name="Venter J.C."/>
            <person name="Wang Z."/>
            <person name="Woodage T."/>
            <person name="Zheng X.H."/>
            <person name="Zhong F."/>
        </authorList>
    </citation>
    <scope>NUCLEOTIDE SEQUENCE [LARGE SCALE GENOMIC DNA]</scope>
    <source>
        <strain>BN</strain>
        <strain evidence="2">Sprague-Dawley</strain>
    </source>
</reference>
<evidence type="ECO:0000313" key="1">
    <source>
        <dbReference type="EMBL" id="EDL84752.1"/>
    </source>
</evidence>
<protein>
    <submittedName>
        <fullName evidence="1">RCG43781</fullName>
    </submittedName>
</protein>
<sequence length="24" mass="2755">MDANNFACLSYTFLTFLVQSNNLQ</sequence>
<gene>
    <name evidence="1" type="ORF">rCG_43781</name>
</gene>
<organism evidence="1 2">
    <name type="scientific">Rattus norvegicus</name>
    <name type="common">Rat</name>
    <dbReference type="NCBI Taxonomy" id="10116"/>
    <lineage>
        <taxon>Eukaryota</taxon>
        <taxon>Metazoa</taxon>
        <taxon>Chordata</taxon>
        <taxon>Craniata</taxon>
        <taxon>Vertebrata</taxon>
        <taxon>Euteleostomi</taxon>
        <taxon>Mammalia</taxon>
        <taxon>Eutheria</taxon>
        <taxon>Euarchontoglires</taxon>
        <taxon>Glires</taxon>
        <taxon>Rodentia</taxon>
        <taxon>Myomorpha</taxon>
        <taxon>Muroidea</taxon>
        <taxon>Muridae</taxon>
        <taxon>Murinae</taxon>
        <taxon>Rattus</taxon>
    </lineage>
</organism>
<dbReference type="EMBL" id="CH474178">
    <property type="protein sequence ID" value="EDL84752.1"/>
    <property type="molecule type" value="Genomic_DNA"/>
</dbReference>